<evidence type="ECO:0000256" key="5">
    <source>
        <dbReference type="ARBA" id="ARBA00013211"/>
    </source>
</evidence>
<evidence type="ECO:0000256" key="9">
    <source>
        <dbReference type="RuleBase" id="RU361267"/>
    </source>
</evidence>
<evidence type="ECO:0000256" key="4">
    <source>
        <dbReference type="ARBA" id="ARBA00008655"/>
    </source>
</evidence>
<proteinExistence type="inferred from homology"/>
<dbReference type="Proteomes" id="UP000631300">
    <property type="component" value="Unassembled WGS sequence"/>
</dbReference>
<dbReference type="GO" id="GO:0006654">
    <property type="term" value="P:phosphatidic acid biosynthetic process"/>
    <property type="evidence" value="ECO:0007669"/>
    <property type="project" value="TreeGrafter"/>
</dbReference>
<reference evidence="11" key="1">
    <citation type="journal article" date="2014" name="Int. J. Syst. Evol. Microbiol.">
        <title>Complete genome sequence of Corynebacterium casei LMG S-19264T (=DSM 44701T), isolated from a smear-ripened cheese.</title>
        <authorList>
            <consortium name="US DOE Joint Genome Institute (JGI-PGF)"/>
            <person name="Walter F."/>
            <person name="Albersmeier A."/>
            <person name="Kalinowski J."/>
            <person name="Ruckert C."/>
        </authorList>
    </citation>
    <scope>NUCLEOTIDE SEQUENCE</scope>
    <source>
        <strain evidence="11">KCTC 22164</strain>
    </source>
</reference>
<evidence type="ECO:0000313" key="12">
    <source>
        <dbReference type="Proteomes" id="UP000631300"/>
    </source>
</evidence>
<organism evidence="11 12">
    <name type="scientific">Alteromonas halophila</name>
    <dbReference type="NCBI Taxonomy" id="516698"/>
    <lineage>
        <taxon>Bacteria</taxon>
        <taxon>Pseudomonadati</taxon>
        <taxon>Pseudomonadota</taxon>
        <taxon>Gammaproteobacteria</taxon>
        <taxon>Alteromonadales</taxon>
        <taxon>Alteromonadaceae</taxon>
        <taxon>Alteromonas/Salinimonas group</taxon>
        <taxon>Alteromonas</taxon>
    </lineage>
</organism>
<gene>
    <name evidence="11" type="primary">plsC</name>
    <name evidence="11" type="ORF">GCM10007391_29150</name>
</gene>
<keyword evidence="8 9" id="KW-0012">Acyltransferase</keyword>
<evidence type="ECO:0000256" key="1">
    <source>
        <dbReference type="ARBA" id="ARBA00001141"/>
    </source>
</evidence>
<dbReference type="Pfam" id="PF01553">
    <property type="entry name" value="Acyltransferase"/>
    <property type="match status" value="1"/>
</dbReference>
<feature type="domain" description="Phospholipid/glycerol acyltransferase" evidence="10">
    <location>
        <begin position="67"/>
        <end position="182"/>
    </location>
</feature>
<accession>A0A918JPD8</accession>
<evidence type="ECO:0000256" key="2">
    <source>
        <dbReference type="ARBA" id="ARBA00004728"/>
    </source>
</evidence>
<dbReference type="EMBL" id="BMXP01000009">
    <property type="protein sequence ID" value="GGW93047.1"/>
    <property type="molecule type" value="Genomic_DNA"/>
</dbReference>
<dbReference type="RefSeq" id="WP_189407759.1">
    <property type="nucleotide sequence ID" value="NZ_BMXP01000009.1"/>
</dbReference>
<comment type="caution">
    <text evidence="11">The sequence shown here is derived from an EMBL/GenBank/DDBJ whole genome shotgun (WGS) entry which is preliminary data.</text>
</comment>
<comment type="pathway">
    <text evidence="2">Phospholipid metabolism; CDP-diacylglycerol biosynthesis; CDP-diacylglycerol from sn-glycerol 3-phosphate: step 2/3.</text>
</comment>
<dbReference type="SMART" id="SM00563">
    <property type="entry name" value="PlsC"/>
    <property type="match status" value="1"/>
</dbReference>
<dbReference type="GO" id="GO:0005886">
    <property type="term" value="C:plasma membrane"/>
    <property type="evidence" value="ECO:0007669"/>
    <property type="project" value="TreeGrafter"/>
</dbReference>
<keyword evidence="9" id="KW-0443">Lipid metabolism</keyword>
<comment type="similarity">
    <text evidence="4 9">Belongs to the 1-acyl-sn-glycerol-3-phosphate acyltransferase family.</text>
</comment>
<reference evidence="11" key="2">
    <citation type="submission" date="2020-09" db="EMBL/GenBank/DDBJ databases">
        <authorList>
            <person name="Sun Q."/>
            <person name="Kim S."/>
        </authorList>
    </citation>
    <scope>NUCLEOTIDE SEQUENCE</scope>
    <source>
        <strain evidence="11">KCTC 22164</strain>
    </source>
</reference>
<evidence type="ECO:0000313" key="11">
    <source>
        <dbReference type="EMBL" id="GGW93047.1"/>
    </source>
</evidence>
<dbReference type="AlphaFoldDB" id="A0A918JPD8"/>
<comment type="pathway">
    <text evidence="3">Lipid metabolism.</text>
</comment>
<evidence type="ECO:0000256" key="3">
    <source>
        <dbReference type="ARBA" id="ARBA00005189"/>
    </source>
</evidence>
<keyword evidence="12" id="KW-1185">Reference proteome</keyword>
<dbReference type="NCBIfam" id="TIGR00530">
    <property type="entry name" value="AGP_acyltrn"/>
    <property type="match status" value="1"/>
</dbReference>
<keyword evidence="7 9" id="KW-0808">Transferase</keyword>
<protein>
    <recommendedName>
        <fullName evidence="6 9">1-acyl-sn-glycerol-3-phosphate acyltransferase</fullName>
        <ecNumber evidence="5 9">2.3.1.51</ecNumber>
    </recommendedName>
</protein>
<keyword evidence="9" id="KW-0444">Lipid biosynthesis</keyword>
<evidence type="ECO:0000256" key="6">
    <source>
        <dbReference type="ARBA" id="ARBA00016139"/>
    </source>
</evidence>
<dbReference type="PANTHER" id="PTHR10434">
    <property type="entry name" value="1-ACYL-SN-GLYCEROL-3-PHOSPHATE ACYLTRANSFERASE"/>
    <property type="match status" value="1"/>
</dbReference>
<comment type="domain">
    <text evidence="9">The HXXXXD motif is essential for acyltransferase activity and may constitute the binding site for the phosphate moiety of the glycerol-3-phosphate.</text>
</comment>
<dbReference type="EC" id="2.3.1.51" evidence="5 9"/>
<dbReference type="SUPFAM" id="SSF69593">
    <property type="entry name" value="Glycerol-3-phosphate (1)-acyltransferase"/>
    <property type="match status" value="1"/>
</dbReference>
<evidence type="ECO:0000259" key="10">
    <source>
        <dbReference type="SMART" id="SM00563"/>
    </source>
</evidence>
<dbReference type="CDD" id="cd07989">
    <property type="entry name" value="LPLAT_AGPAT-like"/>
    <property type="match status" value="1"/>
</dbReference>
<dbReference type="PANTHER" id="PTHR10434:SF11">
    <property type="entry name" value="1-ACYL-SN-GLYCEROL-3-PHOSPHATE ACYLTRANSFERASE"/>
    <property type="match status" value="1"/>
</dbReference>
<dbReference type="InterPro" id="IPR004552">
    <property type="entry name" value="AGP_acyltrans"/>
</dbReference>
<name>A0A918JPD8_9ALTE</name>
<dbReference type="InterPro" id="IPR002123">
    <property type="entry name" value="Plipid/glycerol_acylTrfase"/>
</dbReference>
<dbReference type="GO" id="GO:0003841">
    <property type="term" value="F:1-acylglycerol-3-phosphate O-acyltransferase activity"/>
    <property type="evidence" value="ECO:0007669"/>
    <property type="project" value="UniProtKB-UniRule"/>
</dbReference>
<comment type="catalytic activity">
    <reaction evidence="1 9">
        <text>a 1-acyl-sn-glycero-3-phosphate + an acyl-CoA = a 1,2-diacyl-sn-glycero-3-phosphate + CoA</text>
        <dbReference type="Rhea" id="RHEA:19709"/>
        <dbReference type="ChEBI" id="CHEBI:57287"/>
        <dbReference type="ChEBI" id="CHEBI:57970"/>
        <dbReference type="ChEBI" id="CHEBI:58342"/>
        <dbReference type="ChEBI" id="CHEBI:58608"/>
        <dbReference type="EC" id="2.3.1.51"/>
    </reaction>
</comment>
<sequence length="241" mass="27190">MLAFLRIVALLPAFLIINLVILGVCIARPFHRNNVSMAGRAYAWMAPIVGLKVTVRRDSAVTLNQPYVYIANHQNSFDIITVAKAAMPGVVTIGKKSLKWIPVFGQIYWLSGNIMIDRKNTGKARGTLMAAARKVRRKRTSVWFFPEGTRSYGRGLLPFKQGAFHLAKATGEPVVIVAASNLHNKVKWNRWNNGEVIVDLLPPILLTTEHSVKEWMLICHERMQQHIQKLDAEVAEREKSR</sequence>
<evidence type="ECO:0000256" key="7">
    <source>
        <dbReference type="ARBA" id="ARBA00022679"/>
    </source>
</evidence>
<keyword evidence="9" id="KW-1208">Phospholipid metabolism</keyword>
<keyword evidence="9" id="KW-0594">Phospholipid biosynthesis</keyword>
<evidence type="ECO:0000256" key="8">
    <source>
        <dbReference type="ARBA" id="ARBA00023315"/>
    </source>
</evidence>